<evidence type="ECO:0000256" key="1">
    <source>
        <dbReference type="SAM" id="Phobius"/>
    </source>
</evidence>
<dbReference type="OrthoDB" id="8595256at2"/>
<keyword evidence="1" id="KW-1133">Transmembrane helix</keyword>
<feature type="transmembrane region" description="Helical" evidence="1">
    <location>
        <begin position="12"/>
        <end position="32"/>
    </location>
</feature>
<accession>A0A2G9C5N6</accession>
<feature type="transmembrane region" description="Helical" evidence="1">
    <location>
        <begin position="186"/>
        <end position="208"/>
    </location>
</feature>
<dbReference type="AlphaFoldDB" id="A0A2G9C5N6"/>
<organism evidence="2 3">
    <name type="scientific">Roseateles chitinivorans</name>
    <dbReference type="NCBI Taxonomy" id="2917965"/>
    <lineage>
        <taxon>Bacteria</taxon>
        <taxon>Pseudomonadati</taxon>
        <taxon>Pseudomonadota</taxon>
        <taxon>Betaproteobacteria</taxon>
        <taxon>Burkholderiales</taxon>
        <taxon>Sphaerotilaceae</taxon>
        <taxon>Roseateles</taxon>
    </lineage>
</organism>
<feature type="transmembrane region" description="Helical" evidence="1">
    <location>
        <begin position="215"/>
        <end position="233"/>
    </location>
</feature>
<dbReference type="Pfam" id="PF14023">
    <property type="entry name" value="Bestrophin-like"/>
    <property type="match status" value="1"/>
</dbReference>
<keyword evidence="3" id="KW-1185">Reference proteome</keyword>
<dbReference type="Proteomes" id="UP000231501">
    <property type="component" value="Unassembled WGS sequence"/>
</dbReference>
<comment type="caution">
    <text evidence="2">The sequence shown here is derived from an EMBL/GenBank/DDBJ whole genome shotgun (WGS) entry which is preliminary data.</text>
</comment>
<keyword evidence="1" id="KW-0812">Transmembrane</keyword>
<evidence type="ECO:0000313" key="2">
    <source>
        <dbReference type="EMBL" id="PIM50954.1"/>
    </source>
</evidence>
<protein>
    <recommendedName>
        <fullName evidence="4">DUF4239 domain-containing protein</fullName>
    </recommendedName>
</protein>
<feature type="transmembrane region" description="Helical" evidence="1">
    <location>
        <begin position="47"/>
        <end position="71"/>
    </location>
</feature>
<reference evidence="2 3" key="1">
    <citation type="submission" date="2017-11" db="EMBL/GenBank/DDBJ databases">
        <title>Draft genome sequence of Mitsuaria sp. HWN-4.</title>
        <authorList>
            <person name="Gundlapally S.R."/>
        </authorList>
    </citation>
    <scope>NUCLEOTIDE SEQUENCE [LARGE SCALE GENOMIC DNA]</scope>
    <source>
        <strain evidence="2 3">HWN-4</strain>
    </source>
</reference>
<name>A0A2G9C5N6_9BURK</name>
<gene>
    <name evidence="2" type="ORF">CS062_22375</name>
</gene>
<evidence type="ECO:0008006" key="4">
    <source>
        <dbReference type="Google" id="ProtNLM"/>
    </source>
</evidence>
<dbReference type="RefSeq" id="WP_099863832.1">
    <property type="nucleotide sequence ID" value="NZ_PEOG01000088.1"/>
</dbReference>
<evidence type="ECO:0000313" key="3">
    <source>
        <dbReference type="Proteomes" id="UP000231501"/>
    </source>
</evidence>
<proteinExistence type="predicted"/>
<keyword evidence="1" id="KW-0472">Membrane</keyword>
<dbReference type="EMBL" id="PEOG01000088">
    <property type="protein sequence ID" value="PIM50954.1"/>
    <property type="molecule type" value="Genomic_DNA"/>
</dbReference>
<dbReference type="InterPro" id="IPR025333">
    <property type="entry name" value="DUF4239"/>
</dbReference>
<sequence>MPLIVYELPNWALGGALMLAWVTIGLGAQALFPRRWRERATETDRHVALASLGVIATINSLLLAFSAVSVWDSFSAAEQAVDREATAMAQLARSLAVYGTPESRLARERLRGYGRSVIGKEWVAMQQDQASLPTLDAFDDLYRTLGDLHPEAASDGALLAQMWTQANDLLTQRRARLVAAEGKVPATLWAVVLVSSLLTLAPVAVLSVTACTRGALVVLALALGLVFHVVAAMDRPFLGAERVTAAPIENALANMQRWDTRWMADAAPRPSTPRLR</sequence>